<keyword evidence="3" id="KW-0998">Cell outer membrane</keyword>
<dbReference type="InterPro" id="IPR050330">
    <property type="entry name" value="Bact_OuterMem_StrucFunc"/>
</dbReference>
<keyword evidence="2 4" id="KW-0472">Membrane</keyword>
<dbReference type="OrthoDB" id="5525824at2"/>
<dbReference type="Gene3D" id="3.30.1330.60">
    <property type="entry name" value="OmpA-like domain"/>
    <property type="match status" value="1"/>
</dbReference>
<evidence type="ECO:0000256" key="1">
    <source>
        <dbReference type="ARBA" id="ARBA00004442"/>
    </source>
</evidence>
<dbReference type="AlphaFoldDB" id="A0A4S3MUD0"/>
<dbReference type="RefSeq" id="WP_136393507.1">
    <property type="nucleotide sequence ID" value="NZ_SSND01000001.1"/>
</dbReference>
<keyword evidence="8" id="KW-1185">Reference proteome</keyword>
<accession>A0A4S3MUD0</accession>
<organism evidence="7 8">
    <name type="scientific">Aliigemmobacter aestuarii</name>
    <dbReference type="NCBI Taxonomy" id="1445661"/>
    <lineage>
        <taxon>Bacteria</taxon>
        <taxon>Pseudomonadati</taxon>
        <taxon>Pseudomonadota</taxon>
        <taxon>Alphaproteobacteria</taxon>
        <taxon>Rhodobacterales</taxon>
        <taxon>Paracoccaceae</taxon>
        <taxon>Aliigemmobacter</taxon>
    </lineage>
</organism>
<dbReference type="GO" id="GO:0009279">
    <property type="term" value="C:cell outer membrane"/>
    <property type="evidence" value="ECO:0007669"/>
    <property type="project" value="UniProtKB-SubCell"/>
</dbReference>
<dbReference type="SUPFAM" id="SSF103088">
    <property type="entry name" value="OmpA-like"/>
    <property type="match status" value="1"/>
</dbReference>
<evidence type="ECO:0000256" key="3">
    <source>
        <dbReference type="ARBA" id="ARBA00023237"/>
    </source>
</evidence>
<proteinExistence type="predicted"/>
<protein>
    <recommendedName>
        <fullName evidence="6">OmpA-like domain-containing protein</fullName>
    </recommendedName>
</protein>
<dbReference type="Pfam" id="PF00691">
    <property type="entry name" value="OmpA"/>
    <property type="match status" value="1"/>
</dbReference>
<dbReference type="InterPro" id="IPR007055">
    <property type="entry name" value="BON_dom"/>
</dbReference>
<feature type="compositionally biased region" description="Low complexity" evidence="5">
    <location>
        <begin position="614"/>
        <end position="649"/>
    </location>
</feature>
<dbReference type="Gene3D" id="3.40.1520.20">
    <property type="match status" value="2"/>
</dbReference>
<feature type="region of interest" description="Disordered" evidence="5">
    <location>
        <begin position="604"/>
        <end position="675"/>
    </location>
</feature>
<comment type="caution">
    <text evidence="7">The sequence shown here is derived from an EMBL/GenBank/DDBJ whole genome shotgun (WGS) entry which is preliminary data.</text>
</comment>
<dbReference type="PROSITE" id="PS51123">
    <property type="entry name" value="OMPA_2"/>
    <property type="match status" value="1"/>
</dbReference>
<dbReference type="PANTHER" id="PTHR30329">
    <property type="entry name" value="STATOR ELEMENT OF FLAGELLAR MOTOR COMPLEX"/>
    <property type="match status" value="1"/>
</dbReference>
<feature type="domain" description="OmpA-like" evidence="6">
    <location>
        <begin position="490"/>
        <end position="607"/>
    </location>
</feature>
<dbReference type="CDD" id="cd07185">
    <property type="entry name" value="OmpA_C-like"/>
    <property type="match status" value="1"/>
</dbReference>
<reference evidence="7 8" key="1">
    <citation type="submission" date="2019-04" db="EMBL/GenBank/DDBJ databases">
        <title>Draft genome sequence of Gemmobacter aestuarii sp. nov.</title>
        <authorList>
            <person name="Hameed A."/>
            <person name="Lin S.-Y."/>
            <person name="Shahina M."/>
            <person name="Lai W.-A."/>
            <person name="Young C.-C."/>
        </authorList>
    </citation>
    <scope>NUCLEOTIDE SEQUENCE [LARGE SCALE GENOMIC DNA]</scope>
    <source>
        <strain evidence="7 8">CC-PW-75</strain>
    </source>
</reference>
<name>A0A4S3MUD0_9RHOB</name>
<evidence type="ECO:0000259" key="6">
    <source>
        <dbReference type="PROSITE" id="PS51123"/>
    </source>
</evidence>
<dbReference type="InterPro" id="IPR006665">
    <property type="entry name" value="OmpA-like"/>
</dbReference>
<dbReference type="PRINTS" id="PR01021">
    <property type="entry name" value="OMPADOMAIN"/>
</dbReference>
<dbReference type="InterPro" id="IPR036737">
    <property type="entry name" value="OmpA-like_sf"/>
</dbReference>
<evidence type="ECO:0000256" key="4">
    <source>
        <dbReference type="PROSITE-ProRule" id="PRU00473"/>
    </source>
</evidence>
<dbReference type="InterPro" id="IPR006664">
    <property type="entry name" value="OMP_bac"/>
</dbReference>
<sequence>MRFPRALVVTAAFLAAAILAILAAFLTALGIEGRSASVVNTRLLNDGITWVTVEPDGLKLYMRGTAPNEAARFRAVNLAGSVIDASRVRDELEVTPVRAIEAPRFSVEMLRNDDGLQLIGLLPAGIGGADPVAVLTQEAENLASGLTVTDMLETAAFPAPEGWEEALGYGLTALRMLPRSKISVAVDSVAITAISDSESEKRRLESELARLKPEGLPVRIDISAPRPVLTPFTLRFIIDDSGARFDACSADTERARNRIIAAAVAAGAEGKAPCTIGLGVPSPSWSEAAEAGIRAVAALGAGSFTMSDADLTLQATETTSQASFDRVVGDLRAALPDVFSLTAILPPKPSATQEGPAEFTAVLGENGRVELRGRVTDDLMQKAVDSYARAQFGADEVYTATRLDENLPEGWSIRVLAGLESLAELAEGSLLVRADLVEVKGITGSQGARARITQVLSDKLGQGQSFRVNVTYDEKRDPLAALPTPEECLAEINAAMTRRKITFAPGSTEIDADANQTMDALAEILKTCPGLQLEIGGHTDSQGSEEGNRALSQARAEAVLIALQGRRAPVELMTAVGYGETRPIADNGTEEGREANRRIEFTLLGGTAPDAVETESGGEAAGEDATATAGTPAEPPATDQTAADQIADGDGPDFSNDDSPSVAPTEPTIRPRKRP</sequence>
<evidence type="ECO:0000256" key="5">
    <source>
        <dbReference type="SAM" id="MobiDB-lite"/>
    </source>
</evidence>
<comment type="subcellular location">
    <subcellularLocation>
        <location evidence="1">Cell outer membrane</location>
    </subcellularLocation>
</comment>
<dbReference type="PANTHER" id="PTHR30329:SF21">
    <property type="entry name" value="LIPOPROTEIN YIAD-RELATED"/>
    <property type="match status" value="1"/>
</dbReference>
<dbReference type="Pfam" id="PF04972">
    <property type="entry name" value="BON"/>
    <property type="match status" value="1"/>
</dbReference>
<evidence type="ECO:0000256" key="2">
    <source>
        <dbReference type="ARBA" id="ARBA00023136"/>
    </source>
</evidence>
<dbReference type="EMBL" id="SSND01000001">
    <property type="protein sequence ID" value="THD85131.1"/>
    <property type="molecule type" value="Genomic_DNA"/>
</dbReference>
<evidence type="ECO:0000313" key="7">
    <source>
        <dbReference type="EMBL" id="THD85131.1"/>
    </source>
</evidence>
<gene>
    <name evidence="7" type="ORF">E7811_05310</name>
</gene>
<evidence type="ECO:0000313" key="8">
    <source>
        <dbReference type="Proteomes" id="UP000309450"/>
    </source>
</evidence>
<dbReference type="Proteomes" id="UP000309450">
    <property type="component" value="Unassembled WGS sequence"/>
</dbReference>